<feature type="transmembrane region" description="Helical" evidence="7">
    <location>
        <begin position="138"/>
        <end position="157"/>
    </location>
</feature>
<evidence type="ECO:0000256" key="3">
    <source>
        <dbReference type="ARBA" id="ARBA00022475"/>
    </source>
</evidence>
<comment type="subcellular location">
    <subcellularLocation>
        <location evidence="1">Cell membrane</location>
        <topology evidence="1">Multi-pass membrane protein</topology>
    </subcellularLocation>
</comment>
<organism evidence="8 9">
    <name type="scientific">Bacillus salitolerans</name>
    <dbReference type="NCBI Taxonomy" id="1437434"/>
    <lineage>
        <taxon>Bacteria</taxon>
        <taxon>Bacillati</taxon>
        <taxon>Bacillota</taxon>
        <taxon>Bacilli</taxon>
        <taxon>Bacillales</taxon>
        <taxon>Bacillaceae</taxon>
        <taxon>Bacillus</taxon>
    </lineage>
</organism>
<dbReference type="InterPro" id="IPR036259">
    <property type="entry name" value="MFS_trans_sf"/>
</dbReference>
<dbReference type="Pfam" id="PF07690">
    <property type="entry name" value="MFS_1"/>
    <property type="match status" value="1"/>
</dbReference>
<evidence type="ECO:0000313" key="9">
    <source>
        <dbReference type="Proteomes" id="UP001597214"/>
    </source>
</evidence>
<dbReference type="Gene3D" id="1.20.1250.20">
    <property type="entry name" value="MFS general substrate transporter like domains"/>
    <property type="match status" value="1"/>
</dbReference>
<feature type="transmembrane region" description="Helical" evidence="7">
    <location>
        <begin position="292"/>
        <end position="310"/>
    </location>
</feature>
<feature type="transmembrane region" description="Helical" evidence="7">
    <location>
        <begin position="384"/>
        <end position="401"/>
    </location>
</feature>
<keyword evidence="2" id="KW-0813">Transport</keyword>
<accession>A0ABW4LYF2</accession>
<evidence type="ECO:0000256" key="4">
    <source>
        <dbReference type="ARBA" id="ARBA00022692"/>
    </source>
</evidence>
<gene>
    <name evidence="8" type="ORF">ACFSCX_25340</name>
</gene>
<evidence type="ECO:0000256" key="6">
    <source>
        <dbReference type="ARBA" id="ARBA00023136"/>
    </source>
</evidence>
<sequence length="427" mass="47440">MKEIFKNRVFLKLFLATITSQMGSTIGNMAFAFYLLDHFSRQPYLATLAELMYSLPTLAVFLIVGVVADRLDRQKIAEYSDWIRAGLTLFLFLSIFVNIIPLTFAILFIRSAIAKFFYPAEAGLIQGILTKEQYQTAAGLNQMIFSMFMLFGVGLGALTYKLIGIYGALLIDGLSFIMSAFLIRACSISDEVKMPNGKTSIKELTFKQTLQDFKKGGTYILHNKLLRTLIMGFLIFGFINGGFAILPIFTMKYKLAPDNYEWFASLFAIFFGIGIFTGSSLSAFFGKLFKPHILMIMGILATAVTTAGMGVSDAKWIYFVFVSITGFMIAPINVALAGWIPSLVNPSYMGRVNGWVDPIMMLAQSIALGIIALLFPAFITSVEYIYYGVAILMFGVGLFYMTTLPRLAREQECVDIQAIQKEAPVEG</sequence>
<dbReference type="EMBL" id="JBHUEM010000060">
    <property type="protein sequence ID" value="MFD1739794.1"/>
    <property type="molecule type" value="Genomic_DNA"/>
</dbReference>
<protein>
    <submittedName>
        <fullName evidence="8">MFS transporter</fullName>
    </submittedName>
</protein>
<dbReference type="CDD" id="cd06173">
    <property type="entry name" value="MFS_MefA_like"/>
    <property type="match status" value="1"/>
</dbReference>
<keyword evidence="6 7" id="KW-0472">Membrane</keyword>
<keyword evidence="4 7" id="KW-0812">Transmembrane</keyword>
<dbReference type="InterPro" id="IPR011701">
    <property type="entry name" value="MFS"/>
</dbReference>
<feature type="transmembrane region" description="Helical" evidence="7">
    <location>
        <begin position="229"/>
        <end position="250"/>
    </location>
</feature>
<keyword evidence="3" id="KW-1003">Cell membrane</keyword>
<feature type="transmembrane region" description="Helical" evidence="7">
    <location>
        <begin position="88"/>
        <end position="109"/>
    </location>
</feature>
<dbReference type="RefSeq" id="WP_377931049.1">
    <property type="nucleotide sequence ID" value="NZ_JBHUEM010000060.1"/>
</dbReference>
<evidence type="ECO:0000256" key="7">
    <source>
        <dbReference type="SAM" id="Phobius"/>
    </source>
</evidence>
<feature type="transmembrane region" description="Helical" evidence="7">
    <location>
        <begin position="316"/>
        <end position="339"/>
    </location>
</feature>
<reference evidence="9" key="1">
    <citation type="journal article" date="2019" name="Int. J. Syst. Evol. Microbiol.">
        <title>The Global Catalogue of Microorganisms (GCM) 10K type strain sequencing project: providing services to taxonomists for standard genome sequencing and annotation.</title>
        <authorList>
            <consortium name="The Broad Institute Genomics Platform"/>
            <consortium name="The Broad Institute Genome Sequencing Center for Infectious Disease"/>
            <person name="Wu L."/>
            <person name="Ma J."/>
        </authorList>
    </citation>
    <scope>NUCLEOTIDE SEQUENCE [LARGE SCALE GENOMIC DNA]</scope>
    <source>
        <strain evidence="9">CCUG 49339</strain>
    </source>
</reference>
<evidence type="ECO:0000313" key="8">
    <source>
        <dbReference type="EMBL" id="MFD1739794.1"/>
    </source>
</evidence>
<keyword evidence="9" id="KW-1185">Reference proteome</keyword>
<evidence type="ECO:0000256" key="5">
    <source>
        <dbReference type="ARBA" id="ARBA00022989"/>
    </source>
</evidence>
<dbReference type="Proteomes" id="UP001597214">
    <property type="component" value="Unassembled WGS sequence"/>
</dbReference>
<feature type="transmembrane region" description="Helical" evidence="7">
    <location>
        <begin position="262"/>
        <end position="285"/>
    </location>
</feature>
<feature type="transmembrane region" description="Helical" evidence="7">
    <location>
        <begin position="359"/>
        <end position="378"/>
    </location>
</feature>
<evidence type="ECO:0000256" key="2">
    <source>
        <dbReference type="ARBA" id="ARBA00022448"/>
    </source>
</evidence>
<comment type="caution">
    <text evidence="8">The sequence shown here is derived from an EMBL/GenBank/DDBJ whole genome shotgun (WGS) entry which is preliminary data.</text>
</comment>
<dbReference type="PANTHER" id="PTHR43266">
    <property type="entry name" value="MACROLIDE-EFFLUX PROTEIN"/>
    <property type="match status" value="1"/>
</dbReference>
<proteinExistence type="predicted"/>
<feature type="transmembrane region" description="Helical" evidence="7">
    <location>
        <begin position="163"/>
        <end position="183"/>
    </location>
</feature>
<evidence type="ECO:0000256" key="1">
    <source>
        <dbReference type="ARBA" id="ARBA00004651"/>
    </source>
</evidence>
<feature type="transmembrane region" description="Helical" evidence="7">
    <location>
        <begin position="48"/>
        <end position="68"/>
    </location>
</feature>
<name>A0ABW4LYF2_9BACI</name>
<dbReference type="PANTHER" id="PTHR43266:SF8">
    <property type="entry name" value="MACROLIDE-EFFLUX PROTEIN"/>
    <property type="match status" value="1"/>
</dbReference>
<keyword evidence="5 7" id="KW-1133">Transmembrane helix</keyword>
<feature type="transmembrane region" description="Helical" evidence="7">
    <location>
        <begin position="13"/>
        <end position="36"/>
    </location>
</feature>
<dbReference type="SUPFAM" id="SSF103473">
    <property type="entry name" value="MFS general substrate transporter"/>
    <property type="match status" value="1"/>
</dbReference>